<dbReference type="RefSeq" id="WP_369273141.1">
    <property type="nucleotide sequence ID" value="NZ_CP163432.1"/>
</dbReference>
<keyword evidence="1" id="KW-0560">Oxidoreductase</keyword>
<dbReference type="EMBL" id="CP163432">
    <property type="protein sequence ID" value="XDQ13043.1"/>
    <property type="molecule type" value="Genomic_DNA"/>
</dbReference>
<organism evidence="3">
    <name type="scientific">Streptomyces sp. R11</name>
    <dbReference type="NCBI Taxonomy" id="3238625"/>
    <lineage>
        <taxon>Bacteria</taxon>
        <taxon>Bacillati</taxon>
        <taxon>Actinomycetota</taxon>
        <taxon>Actinomycetes</taxon>
        <taxon>Kitasatosporales</taxon>
        <taxon>Streptomycetaceae</taxon>
        <taxon>Streptomyces</taxon>
    </lineage>
</organism>
<name>A0AB39N803_9ACTN</name>
<feature type="domain" description="Luciferase-like" evidence="2">
    <location>
        <begin position="13"/>
        <end position="220"/>
    </location>
</feature>
<proteinExistence type="predicted"/>
<evidence type="ECO:0000256" key="1">
    <source>
        <dbReference type="ARBA" id="ARBA00023002"/>
    </source>
</evidence>
<dbReference type="CDD" id="cd01097">
    <property type="entry name" value="Tetrahydromethanopterin_reductase"/>
    <property type="match status" value="1"/>
</dbReference>
<protein>
    <submittedName>
        <fullName evidence="3">LLM class flavin-dependent oxidoreductase</fullName>
    </submittedName>
</protein>
<sequence length="292" mass="30447">MTGLGAIFRPQLAPERLRSVARIADEAGLEELWLWEDCFREGGISTAAAALAWTERVKVGVGLLPVPLRNVAITAMEAATLHRMFPGRPILALGHGVQDWMGQVGARVESPVTLLREHLVALRALLGGETVTTEGRYVKLDDVALDWPPAGPVPVIAGVTGPRSLRLAGEAADGTLLTASTSPDGVRKARQLIEEGRDAAGRAGGEPHEVVVYLLTATGPDGPARLKAELEAEGPGDVSGLGVAGDAGAVAKAVQRLAEAGADTVVLQPTGDEPDPEGFVRFAAEEVRPLVP</sequence>
<dbReference type="AlphaFoldDB" id="A0AB39N803"/>
<dbReference type="Pfam" id="PF00296">
    <property type="entry name" value="Bac_luciferase"/>
    <property type="match status" value="1"/>
</dbReference>
<dbReference type="PANTHER" id="PTHR43244:SF1">
    <property type="entry name" value="5,10-METHYLENETETRAHYDROMETHANOPTERIN REDUCTASE"/>
    <property type="match status" value="1"/>
</dbReference>
<dbReference type="InterPro" id="IPR011251">
    <property type="entry name" value="Luciferase-like_dom"/>
</dbReference>
<evidence type="ECO:0000259" key="2">
    <source>
        <dbReference type="Pfam" id="PF00296"/>
    </source>
</evidence>
<dbReference type="InterPro" id="IPR050564">
    <property type="entry name" value="F420-G6PD/mer"/>
</dbReference>
<reference evidence="3" key="1">
    <citation type="submission" date="2024-07" db="EMBL/GenBank/DDBJ databases">
        <authorList>
            <person name="Yu S.T."/>
        </authorList>
    </citation>
    <scope>NUCLEOTIDE SEQUENCE</scope>
    <source>
        <strain evidence="3">R11</strain>
    </source>
</reference>
<dbReference type="Gene3D" id="3.20.20.30">
    <property type="entry name" value="Luciferase-like domain"/>
    <property type="match status" value="1"/>
</dbReference>
<accession>A0AB39N803</accession>
<evidence type="ECO:0000313" key="3">
    <source>
        <dbReference type="EMBL" id="XDQ13043.1"/>
    </source>
</evidence>
<gene>
    <name evidence="3" type="ORF">AB5J55_27190</name>
</gene>
<dbReference type="GO" id="GO:0016705">
    <property type="term" value="F:oxidoreductase activity, acting on paired donors, with incorporation or reduction of molecular oxygen"/>
    <property type="evidence" value="ECO:0007669"/>
    <property type="project" value="InterPro"/>
</dbReference>
<dbReference type="PANTHER" id="PTHR43244">
    <property type="match status" value="1"/>
</dbReference>
<dbReference type="InterPro" id="IPR036661">
    <property type="entry name" value="Luciferase-like_sf"/>
</dbReference>
<dbReference type="SUPFAM" id="SSF51679">
    <property type="entry name" value="Bacterial luciferase-like"/>
    <property type="match status" value="1"/>
</dbReference>